<dbReference type="EMBL" id="MN740803">
    <property type="protein sequence ID" value="QHS82503.1"/>
    <property type="molecule type" value="Genomic_DNA"/>
</dbReference>
<dbReference type="Gene3D" id="3.40.50.2000">
    <property type="entry name" value="Glycogen Phosphorylase B"/>
    <property type="match status" value="2"/>
</dbReference>
<proteinExistence type="predicted"/>
<accession>A0A6C0ASN4</accession>
<name>A0A6C0ASN4_9ZZZZ</name>
<dbReference type="SUPFAM" id="SSF53756">
    <property type="entry name" value="UDP-Glycosyltransferase/glycogen phosphorylase"/>
    <property type="match status" value="1"/>
</dbReference>
<organism evidence="1">
    <name type="scientific">viral metagenome</name>
    <dbReference type="NCBI Taxonomy" id="1070528"/>
    <lineage>
        <taxon>unclassified sequences</taxon>
        <taxon>metagenomes</taxon>
        <taxon>organismal metagenomes</taxon>
    </lineage>
</organism>
<dbReference type="AlphaFoldDB" id="A0A6C0ASN4"/>
<reference evidence="1" key="1">
    <citation type="journal article" date="2020" name="Nature">
        <title>Giant virus diversity and host interactions through global metagenomics.</title>
        <authorList>
            <person name="Schulz F."/>
            <person name="Roux S."/>
            <person name="Paez-Espino D."/>
            <person name="Jungbluth S."/>
            <person name="Walsh D.A."/>
            <person name="Denef V.J."/>
            <person name="McMahon K.D."/>
            <person name="Konstantinidis K.T."/>
            <person name="Eloe-Fadrosh E.A."/>
            <person name="Kyrpides N.C."/>
            <person name="Woyke T."/>
        </authorList>
    </citation>
    <scope>NUCLEOTIDE SEQUENCE</scope>
    <source>
        <strain evidence="1">GVMAG-S-1101171-111</strain>
    </source>
</reference>
<sequence>MKIALVGPGIMPIPPTGHGAVEILIWDYYMELCEQGHEVDIINQIRITSQEQSTPTTPYSQRLIQTINQGNYDFVHIHYDCLYHIIPYLTCKTIGITSHYPYIDQPEKHRQDGYHIPFQAISANNRHHIFALSEKDYNMFSKTCSDPSKIHMMLNGSNHNEIVPKILDSKMQKKRSIYIGKIEARKQQHKYKTIPNLDFYGRCDDQEFKSLPCYKGEPSREFLMSELANYGNMVLLSTGENGTPLVIKEALMAGLPIVTNKYSANDLDLSLPFIDIIPDEKADDMGYIQNIIEKNRLKQVFQEEIRDYAVKNFSWEKLVKEYANTIKGIL</sequence>
<evidence type="ECO:0000313" key="1">
    <source>
        <dbReference type="EMBL" id="QHS82503.1"/>
    </source>
</evidence>
<dbReference type="PANTHER" id="PTHR12526">
    <property type="entry name" value="GLYCOSYLTRANSFERASE"/>
    <property type="match status" value="1"/>
</dbReference>
<protein>
    <recommendedName>
        <fullName evidence="2">Glycosyltransferase</fullName>
    </recommendedName>
</protein>
<evidence type="ECO:0008006" key="2">
    <source>
        <dbReference type="Google" id="ProtNLM"/>
    </source>
</evidence>